<dbReference type="Proteomes" id="UP001196413">
    <property type="component" value="Unassembled WGS sequence"/>
</dbReference>
<evidence type="ECO:0000313" key="1">
    <source>
        <dbReference type="EMBL" id="KAJ1367539.1"/>
    </source>
</evidence>
<protein>
    <submittedName>
        <fullName evidence="1">Uncharacterized protein</fullName>
    </submittedName>
</protein>
<comment type="caution">
    <text evidence="1">The sequence shown here is derived from an EMBL/GenBank/DDBJ whole genome shotgun (WGS) entry which is preliminary data.</text>
</comment>
<evidence type="ECO:0000313" key="2">
    <source>
        <dbReference type="Proteomes" id="UP001196413"/>
    </source>
</evidence>
<accession>A0AAD5R145</accession>
<gene>
    <name evidence="1" type="ORF">KIN20_028469</name>
</gene>
<proteinExistence type="predicted"/>
<name>A0AAD5R145_PARTN</name>
<dbReference type="EMBL" id="JAHQIW010005944">
    <property type="protein sequence ID" value="KAJ1367539.1"/>
    <property type="molecule type" value="Genomic_DNA"/>
</dbReference>
<reference evidence="1" key="1">
    <citation type="submission" date="2021-06" db="EMBL/GenBank/DDBJ databases">
        <title>Parelaphostrongylus tenuis whole genome reference sequence.</title>
        <authorList>
            <person name="Garwood T.J."/>
            <person name="Larsen P.A."/>
            <person name="Fountain-Jones N.M."/>
            <person name="Garbe J.R."/>
            <person name="Macchietto M.G."/>
            <person name="Kania S.A."/>
            <person name="Gerhold R.W."/>
            <person name="Richards J.E."/>
            <person name="Wolf T.M."/>
        </authorList>
    </citation>
    <scope>NUCLEOTIDE SEQUENCE</scope>
    <source>
        <strain evidence="1">MNPRO001-30</strain>
        <tissue evidence="1">Meninges</tissue>
    </source>
</reference>
<sequence length="154" mass="16718">MKEAIRRARSCGFAQEHTSLCGGVKSDESVRRAESCPSHIESTGSSTRVTSVEINARCCAHCELRRGRRDAHEEDGESSYTQLDGPQLAGSTVLVLGIALTLCGKRWTPLIEYNYAPLPVHPAQLVQNAAFDSWPTPGSAPPWRFPISSHSALA</sequence>
<organism evidence="1 2">
    <name type="scientific">Parelaphostrongylus tenuis</name>
    <name type="common">Meningeal worm</name>
    <dbReference type="NCBI Taxonomy" id="148309"/>
    <lineage>
        <taxon>Eukaryota</taxon>
        <taxon>Metazoa</taxon>
        <taxon>Ecdysozoa</taxon>
        <taxon>Nematoda</taxon>
        <taxon>Chromadorea</taxon>
        <taxon>Rhabditida</taxon>
        <taxon>Rhabditina</taxon>
        <taxon>Rhabditomorpha</taxon>
        <taxon>Strongyloidea</taxon>
        <taxon>Metastrongylidae</taxon>
        <taxon>Parelaphostrongylus</taxon>
    </lineage>
</organism>
<keyword evidence="2" id="KW-1185">Reference proteome</keyword>
<dbReference type="AlphaFoldDB" id="A0AAD5R145"/>